<accession>A0A1C7N1H3</accession>
<comment type="caution">
    <text evidence="1">The sequence shown here is derived from an EMBL/GenBank/DDBJ whole genome shotgun (WGS) entry which is preliminary data.</text>
</comment>
<evidence type="ECO:0000313" key="2">
    <source>
        <dbReference type="Proteomes" id="UP000093000"/>
    </source>
</evidence>
<sequence>MDLSWCIICDRHCTDNNLYCSEACKFQDCPDSGNPSFLKATQSPPFLTSTQPTSIYHHPSHTQFVPYSISPCSLYDT</sequence>
<dbReference type="InParanoid" id="A0A1C7N1H3"/>
<evidence type="ECO:0000313" key="1">
    <source>
        <dbReference type="EMBL" id="OBZ82943.1"/>
    </source>
</evidence>
<gene>
    <name evidence="1" type="ORF">A0J61_09007</name>
</gene>
<dbReference type="InterPro" id="IPR024368">
    <property type="entry name" value="Ecl1/2/3"/>
</dbReference>
<dbReference type="Proteomes" id="UP000093000">
    <property type="component" value="Unassembled WGS sequence"/>
</dbReference>
<dbReference type="OrthoDB" id="2563506at2759"/>
<dbReference type="AlphaFoldDB" id="A0A1C7N1H3"/>
<name>A0A1C7N1H3_9FUNG</name>
<dbReference type="Pfam" id="PF12855">
    <property type="entry name" value="Ecl1"/>
    <property type="match status" value="1"/>
</dbReference>
<organism evidence="1 2">
    <name type="scientific">Choanephora cucurbitarum</name>
    <dbReference type="NCBI Taxonomy" id="101091"/>
    <lineage>
        <taxon>Eukaryota</taxon>
        <taxon>Fungi</taxon>
        <taxon>Fungi incertae sedis</taxon>
        <taxon>Mucoromycota</taxon>
        <taxon>Mucoromycotina</taxon>
        <taxon>Mucoromycetes</taxon>
        <taxon>Mucorales</taxon>
        <taxon>Mucorineae</taxon>
        <taxon>Choanephoraceae</taxon>
        <taxon>Choanephoroideae</taxon>
        <taxon>Choanephora</taxon>
    </lineage>
</organism>
<protein>
    <submittedName>
        <fullName evidence="1">Uncharacterized protein</fullName>
    </submittedName>
</protein>
<dbReference type="EMBL" id="LUGH01000754">
    <property type="protein sequence ID" value="OBZ82943.1"/>
    <property type="molecule type" value="Genomic_DNA"/>
</dbReference>
<proteinExistence type="predicted"/>
<reference evidence="1 2" key="1">
    <citation type="submission" date="2016-03" db="EMBL/GenBank/DDBJ databases">
        <title>Choanephora cucurbitarum.</title>
        <authorList>
            <person name="Min B."/>
            <person name="Park H."/>
            <person name="Park J.-H."/>
            <person name="Shin H.-D."/>
            <person name="Choi I.-G."/>
        </authorList>
    </citation>
    <scope>NUCLEOTIDE SEQUENCE [LARGE SCALE GENOMIC DNA]</scope>
    <source>
        <strain evidence="1 2">KUS-F28377</strain>
    </source>
</reference>
<keyword evidence="2" id="KW-1185">Reference proteome</keyword>